<evidence type="ECO:0000256" key="11">
    <source>
        <dbReference type="SAM" id="MobiDB-lite"/>
    </source>
</evidence>
<evidence type="ECO:0000256" key="6">
    <source>
        <dbReference type="ARBA" id="ARBA00022737"/>
    </source>
</evidence>
<sequence length="248" mass="27830">MENGIVLTIIDMENKVQTAVGIAGIISGVFLYLTPMKIVIRIAEERSSEKLSVTPYFLAYLNCVFYMGYTAWSSNWLAVIANALDALIVFHYVMIFMFLSPINLIAYKRVGALLVVFVVLVTFIFVPLSMHEHLGLLFNGLVATAFSIALYITSLFLVIQRKEVEFMSFYTSILMLLNGAFWFVFGLLRQDFFIVLLNGVGCGVGAAQIYLMYPNNKGKTVKQKKTIEGETRNQKNKNKGGENKTKIA</sequence>
<dbReference type="eggNOG" id="KOG1623">
    <property type="taxonomic scope" value="Eukaryota"/>
</dbReference>
<dbReference type="Pfam" id="PF03083">
    <property type="entry name" value="MtN3_slv"/>
    <property type="match status" value="2"/>
</dbReference>
<dbReference type="GO" id="GO:0012505">
    <property type="term" value="C:endomembrane system"/>
    <property type="evidence" value="ECO:0007669"/>
    <property type="project" value="UniProtKB-SubCell"/>
</dbReference>
<evidence type="ECO:0000313" key="12">
    <source>
        <dbReference type="EMBL" id="EYU23197.1"/>
    </source>
</evidence>
<keyword evidence="8 10" id="KW-0472">Membrane</keyword>
<feature type="region of interest" description="Disordered" evidence="11">
    <location>
        <begin position="222"/>
        <end position="248"/>
    </location>
</feature>
<organism evidence="12 13">
    <name type="scientific">Erythranthe guttata</name>
    <name type="common">Yellow monkey flower</name>
    <name type="synonym">Mimulus guttatus</name>
    <dbReference type="NCBI Taxonomy" id="4155"/>
    <lineage>
        <taxon>Eukaryota</taxon>
        <taxon>Viridiplantae</taxon>
        <taxon>Streptophyta</taxon>
        <taxon>Embryophyta</taxon>
        <taxon>Tracheophyta</taxon>
        <taxon>Spermatophyta</taxon>
        <taxon>Magnoliopsida</taxon>
        <taxon>eudicotyledons</taxon>
        <taxon>Gunneridae</taxon>
        <taxon>Pentapetalae</taxon>
        <taxon>asterids</taxon>
        <taxon>lamiids</taxon>
        <taxon>Lamiales</taxon>
        <taxon>Phrymaceae</taxon>
        <taxon>Erythranthe</taxon>
    </lineage>
</organism>
<evidence type="ECO:0000256" key="3">
    <source>
        <dbReference type="ARBA" id="ARBA00022448"/>
    </source>
</evidence>
<dbReference type="GO" id="GO:0016020">
    <property type="term" value="C:membrane"/>
    <property type="evidence" value="ECO:0000318"/>
    <property type="project" value="GO_Central"/>
</dbReference>
<dbReference type="OrthoDB" id="409725at2759"/>
<name>A0A022Q3E2_ERYGU</name>
<dbReference type="InterPro" id="IPR047664">
    <property type="entry name" value="SWEET"/>
</dbReference>
<feature type="transmembrane region" description="Helical" evidence="10">
    <location>
        <begin position="166"/>
        <end position="186"/>
    </location>
</feature>
<feature type="transmembrane region" description="Helical" evidence="10">
    <location>
        <begin position="136"/>
        <end position="159"/>
    </location>
</feature>
<comment type="similarity">
    <text evidence="2 10">Belongs to the SWEET sugar transporter family.</text>
</comment>
<dbReference type="SUPFAM" id="SSF103473">
    <property type="entry name" value="MFS general substrate transporter"/>
    <property type="match status" value="1"/>
</dbReference>
<evidence type="ECO:0000313" key="13">
    <source>
        <dbReference type="Proteomes" id="UP000030748"/>
    </source>
</evidence>
<evidence type="ECO:0000256" key="7">
    <source>
        <dbReference type="ARBA" id="ARBA00022989"/>
    </source>
</evidence>
<evidence type="ECO:0000256" key="5">
    <source>
        <dbReference type="ARBA" id="ARBA00022692"/>
    </source>
</evidence>
<dbReference type="PANTHER" id="PTHR10791:SF44">
    <property type="entry name" value="BIDIRECTIONAL SUGAR TRANSPORTER SWEET1"/>
    <property type="match status" value="1"/>
</dbReference>
<comment type="subcellular location">
    <subcellularLocation>
        <location evidence="10">Cell membrane</location>
        <topology evidence="10">Multi-pass membrane protein</topology>
    </subcellularLocation>
    <subcellularLocation>
        <location evidence="1">Endomembrane system</location>
        <topology evidence="1">Multi-pass membrane protein</topology>
    </subcellularLocation>
</comment>
<dbReference type="GO" id="GO:0051119">
    <property type="term" value="F:sugar transmembrane transporter activity"/>
    <property type="evidence" value="ECO:0000318"/>
    <property type="project" value="GO_Central"/>
</dbReference>
<comment type="function">
    <text evidence="10">Mediates both low-affinity uptake and efflux of sugar across the membrane.</text>
</comment>
<dbReference type="KEGG" id="egt:105973951"/>
<evidence type="ECO:0000256" key="8">
    <source>
        <dbReference type="ARBA" id="ARBA00023136"/>
    </source>
</evidence>
<dbReference type="SMR" id="A0A022Q3E2"/>
<dbReference type="EMBL" id="KI632175">
    <property type="protein sequence ID" value="EYU23197.1"/>
    <property type="molecule type" value="Genomic_DNA"/>
</dbReference>
<dbReference type="Proteomes" id="UP000030748">
    <property type="component" value="Unassembled WGS sequence"/>
</dbReference>
<feature type="transmembrane region" description="Helical" evidence="10">
    <location>
        <begin position="53"/>
        <end position="72"/>
    </location>
</feature>
<keyword evidence="6" id="KW-0677">Repeat</keyword>
<dbReference type="GO" id="GO:0005886">
    <property type="term" value="C:plasma membrane"/>
    <property type="evidence" value="ECO:0007669"/>
    <property type="project" value="UniProtKB-SubCell"/>
</dbReference>
<evidence type="ECO:0000256" key="4">
    <source>
        <dbReference type="ARBA" id="ARBA00022597"/>
    </source>
</evidence>
<dbReference type="GO" id="GO:0008643">
    <property type="term" value="P:carbohydrate transport"/>
    <property type="evidence" value="ECO:0000318"/>
    <property type="project" value="GO_Central"/>
</dbReference>
<keyword evidence="13" id="KW-1185">Reference proteome</keyword>
<accession>A0A022Q3E2</accession>
<gene>
    <name evidence="12" type="ORF">MIMGU_mgv1a012510mg</name>
</gene>
<dbReference type="InterPro" id="IPR036259">
    <property type="entry name" value="MFS_trans_sf"/>
</dbReference>
<evidence type="ECO:0000256" key="2">
    <source>
        <dbReference type="ARBA" id="ARBA00007809"/>
    </source>
</evidence>
<dbReference type="AlphaFoldDB" id="A0A022Q3E2"/>
<dbReference type="Gene3D" id="1.20.1280.290">
    <property type="match status" value="2"/>
</dbReference>
<feature type="transmembrane region" description="Helical" evidence="10">
    <location>
        <begin position="111"/>
        <end position="130"/>
    </location>
</feature>
<comment type="similarity">
    <text evidence="9">Belongs to the major facilitator superfamily. Phosphate:H(+) symporter (TC 2.A.1.9) family.</text>
</comment>
<dbReference type="EMBL" id="KI632175">
    <property type="protein sequence ID" value="EYU23198.1"/>
    <property type="molecule type" value="Genomic_DNA"/>
</dbReference>
<dbReference type="InterPro" id="IPR004316">
    <property type="entry name" value="SWEET_rpt"/>
</dbReference>
<keyword evidence="4 10" id="KW-0762">Sugar transport</keyword>
<evidence type="ECO:0000256" key="9">
    <source>
        <dbReference type="ARBA" id="ARBA00044504"/>
    </source>
</evidence>
<feature type="compositionally biased region" description="Basic and acidic residues" evidence="11">
    <location>
        <begin position="225"/>
        <end position="248"/>
    </location>
</feature>
<dbReference type="PANTHER" id="PTHR10791">
    <property type="entry name" value="RAG1-ACTIVATING PROTEIN 1"/>
    <property type="match status" value="1"/>
</dbReference>
<evidence type="ECO:0000256" key="10">
    <source>
        <dbReference type="RuleBase" id="RU910715"/>
    </source>
</evidence>
<feature type="transmembrane region" description="Helical" evidence="10">
    <location>
        <begin position="192"/>
        <end position="213"/>
    </location>
</feature>
<protein>
    <recommendedName>
        <fullName evidence="10">Bidirectional sugar transporter SWEET</fullName>
    </recommendedName>
</protein>
<keyword evidence="3 10" id="KW-0813">Transport</keyword>
<feature type="transmembrane region" description="Helical" evidence="10">
    <location>
        <begin position="78"/>
        <end position="99"/>
    </location>
</feature>
<keyword evidence="7 10" id="KW-1133">Transmembrane helix</keyword>
<keyword evidence="5 10" id="KW-0812">Transmembrane</keyword>
<evidence type="ECO:0000256" key="1">
    <source>
        <dbReference type="ARBA" id="ARBA00004127"/>
    </source>
</evidence>
<proteinExistence type="inferred from homology"/>
<reference evidence="12 13" key="1">
    <citation type="journal article" date="2013" name="Proc. Natl. Acad. Sci. U.S.A.">
        <title>Fine-scale variation in meiotic recombination in Mimulus inferred from population shotgun sequencing.</title>
        <authorList>
            <person name="Hellsten U."/>
            <person name="Wright K.M."/>
            <person name="Jenkins J."/>
            <person name="Shu S."/>
            <person name="Yuan Y."/>
            <person name="Wessler S.R."/>
            <person name="Schmutz J."/>
            <person name="Willis J.H."/>
            <person name="Rokhsar D.S."/>
        </authorList>
    </citation>
    <scope>NUCLEOTIDE SEQUENCE [LARGE SCALE GENOMIC DNA]</scope>
    <source>
        <strain evidence="13">cv. DUN x IM62</strain>
    </source>
</reference>
<feature type="transmembrane region" description="Helical" evidence="10">
    <location>
        <begin position="16"/>
        <end position="33"/>
    </location>
</feature>